<dbReference type="EMBL" id="CP144914">
    <property type="protein sequence ID" value="WWD78792.1"/>
    <property type="molecule type" value="Genomic_DNA"/>
</dbReference>
<evidence type="ECO:0000313" key="2">
    <source>
        <dbReference type="Proteomes" id="UP000321816"/>
    </source>
</evidence>
<dbReference type="KEGG" id="ahal:FTX54_010165"/>
<organism evidence="1 2">
    <name type="scientific">Alkalicoccus halolimnae</name>
    <dbReference type="NCBI Taxonomy" id="1667239"/>
    <lineage>
        <taxon>Bacteria</taxon>
        <taxon>Bacillati</taxon>
        <taxon>Bacillota</taxon>
        <taxon>Bacilli</taxon>
        <taxon>Bacillales</taxon>
        <taxon>Bacillaceae</taxon>
        <taxon>Alkalicoccus</taxon>
    </lineage>
</organism>
<accession>A0A5C7FBJ1</accession>
<dbReference type="Proteomes" id="UP000321816">
    <property type="component" value="Chromosome"/>
</dbReference>
<dbReference type="AlphaFoldDB" id="A0A5C7FBJ1"/>
<name>A0A5C7FBJ1_9BACI</name>
<sequence>MKKRIPIVLETDRKDYDLAIENMISEGGPIRLIAEDEDDKEMDLNKSMKEEIKKEKPLH</sequence>
<protein>
    <submittedName>
        <fullName evidence="1">Uncharacterized protein</fullName>
    </submittedName>
</protein>
<keyword evidence="2" id="KW-1185">Reference proteome</keyword>
<dbReference type="OrthoDB" id="9981192at2"/>
<proteinExistence type="predicted"/>
<evidence type="ECO:0000313" key="1">
    <source>
        <dbReference type="EMBL" id="WWD78792.1"/>
    </source>
</evidence>
<reference evidence="1 2" key="1">
    <citation type="submission" date="2024-01" db="EMBL/GenBank/DDBJ databases">
        <title>Complete Genome Sequence of Alkalicoccus halolimnae BZ-SZ-XJ29T, a Moderately Halophilic Bacterium Isolated from a Salt Lake.</title>
        <authorList>
            <person name="Zhao B."/>
        </authorList>
    </citation>
    <scope>NUCLEOTIDE SEQUENCE [LARGE SCALE GENOMIC DNA]</scope>
    <source>
        <strain evidence="1 2">BZ-SZ-XJ29</strain>
    </source>
</reference>
<gene>
    <name evidence="1" type="ORF">FTX54_010165</name>
</gene>
<dbReference type="RefSeq" id="WP_147802480.1">
    <property type="nucleotide sequence ID" value="NZ_CP144914.1"/>
</dbReference>